<dbReference type="Gene3D" id="1.10.357.10">
    <property type="entry name" value="Tetracycline Repressor, domain 2"/>
    <property type="match status" value="1"/>
</dbReference>
<dbReference type="RefSeq" id="WP_014974352.1">
    <property type="nucleotide sequence ID" value="NC_018673.1"/>
</dbReference>
<accession>K0DA90</accession>
<dbReference type="PROSITE" id="PS50977">
    <property type="entry name" value="HTH_TETR_2"/>
    <property type="match status" value="1"/>
</dbReference>
<dbReference type="InterPro" id="IPR009057">
    <property type="entry name" value="Homeodomain-like_sf"/>
</dbReference>
<dbReference type="KEGG" id="lcn:C270_04145"/>
<dbReference type="PANTHER" id="PTHR43479:SF7">
    <property type="entry name" value="TETR-FAMILY TRANSCRIPTIONAL REGULATOR"/>
    <property type="match status" value="1"/>
</dbReference>
<name>K0DA90_LEUCJ</name>
<dbReference type="InterPro" id="IPR050624">
    <property type="entry name" value="HTH-type_Tx_Regulator"/>
</dbReference>
<dbReference type="STRING" id="1229758.C270_04145"/>
<dbReference type="PATRIC" id="fig|1229758.3.peg.828"/>
<proteinExistence type="predicted"/>
<sequence length="185" mass="21745">MTDIRPTKTKQNIENAFINLLNEKELHAISVENICKKALTSRSTFYLHYLDKYDLLAQVVDTQILVFEQIVKKRLDGLISGHFEETIVQFYNELTDRQLIIQTLFSIDEPGYNLKNKFENILYQYWLKYLINKSNSRHNELIAKFGASIVFDTLNWTFEHGIDNDTLSFVENIRKKLLDMSSSLK</sequence>
<dbReference type="PANTHER" id="PTHR43479">
    <property type="entry name" value="ACREF/ENVCD OPERON REPRESSOR-RELATED"/>
    <property type="match status" value="1"/>
</dbReference>
<keyword evidence="5" id="KW-1185">Reference proteome</keyword>
<keyword evidence="1 2" id="KW-0238">DNA-binding</keyword>
<feature type="DNA-binding region" description="H-T-H motif" evidence="2">
    <location>
        <begin position="30"/>
        <end position="49"/>
    </location>
</feature>
<evidence type="ECO:0000256" key="1">
    <source>
        <dbReference type="ARBA" id="ARBA00023125"/>
    </source>
</evidence>
<dbReference type="Proteomes" id="UP000006299">
    <property type="component" value="Chromosome"/>
</dbReference>
<dbReference type="HOGENOM" id="CLU_087539_3_3_9"/>
<dbReference type="GO" id="GO:0003677">
    <property type="term" value="F:DNA binding"/>
    <property type="evidence" value="ECO:0007669"/>
    <property type="project" value="UniProtKB-UniRule"/>
</dbReference>
<evidence type="ECO:0000259" key="3">
    <source>
        <dbReference type="PROSITE" id="PS50977"/>
    </source>
</evidence>
<organism evidence="4 5">
    <name type="scientific">Leuconostoc carnosum (strain JB16)</name>
    <dbReference type="NCBI Taxonomy" id="1229758"/>
    <lineage>
        <taxon>Bacteria</taxon>
        <taxon>Bacillati</taxon>
        <taxon>Bacillota</taxon>
        <taxon>Bacilli</taxon>
        <taxon>Lactobacillales</taxon>
        <taxon>Lactobacillaceae</taxon>
        <taxon>Leuconostoc</taxon>
    </lineage>
</organism>
<evidence type="ECO:0000313" key="5">
    <source>
        <dbReference type="Proteomes" id="UP000006299"/>
    </source>
</evidence>
<dbReference type="Pfam" id="PF00440">
    <property type="entry name" value="TetR_N"/>
    <property type="match status" value="1"/>
</dbReference>
<gene>
    <name evidence="4" type="ordered locus">C270_04145</name>
</gene>
<dbReference type="eggNOG" id="COG1309">
    <property type="taxonomic scope" value="Bacteria"/>
</dbReference>
<feature type="domain" description="HTH tetR-type" evidence="3">
    <location>
        <begin position="7"/>
        <end position="67"/>
    </location>
</feature>
<reference evidence="4 5" key="1">
    <citation type="journal article" date="2012" name="J. Bacteriol.">
        <title>Complete genome sequence of Leuconostoc carnosum strain JB16, isolated from Kimchi.</title>
        <authorList>
            <person name="Jung J.Y."/>
            <person name="Lee S.H."/>
            <person name="Jeon C.O."/>
        </authorList>
    </citation>
    <scope>NUCLEOTIDE SEQUENCE [LARGE SCALE GENOMIC DNA]</scope>
    <source>
        <strain evidence="4 5">JB16</strain>
    </source>
</reference>
<dbReference type="InterPro" id="IPR001647">
    <property type="entry name" value="HTH_TetR"/>
</dbReference>
<dbReference type="AlphaFoldDB" id="K0DA90"/>
<evidence type="ECO:0000313" key="4">
    <source>
        <dbReference type="EMBL" id="AFT81740.1"/>
    </source>
</evidence>
<dbReference type="EMBL" id="CP003851">
    <property type="protein sequence ID" value="AFT81740.1"/>
    <property type="molecule type" value="Genomic_DNA"/>
</dbReference>
<dbReference type="SUPFAM" id="SSF46689">
    <property type="entry name" value="Homeodomain-like"/>
    <property type="match status" value="1"/>
</dbReference>
<evidence type="ECO:0000256" key="2">
    <source>
        <dbReference type="PROSITE-ProRule" id="PRU00335"/>
    </source>
</evidence>
<protein>
    <submittedName>
        <fullName evidence="4">Transcriptional regulator</fullName>
    </submittedName>
</protein>